<evidence type="ECO:0000256" key="2">
    <source>
        <dbReference type="ARBA" id="ARBA00007798"/>
    </source>
</evidence>
<gene>
    <name evidence="10" type="ORF">HYPSUDRAFT_202784</name>
</gene>
<protein>
    <recommendedName>
        <fullName evidence="9">Transcription elongation factor Eaf N-terminal domain-containing protein</fullName>
    </recommendedName>
</protein>
<dbReference type="OMA" id="AKEWECV"/>
<evidence type="ECO:0000256" key="1">
    <source>
        <dbReference type="ARBA" id="ARBA00004123"/>
    </source>
</evidence>
<sequence>MASSSSWMPPQGRHTVNIGSSLNRAIKNRKLKGSPAPTTKRSNLPERDFYSFKFNFKASSTDATKAGSIETTKGPENTLVRAEYPSTQKKAGEVHKFNGVEQTARDVDCILIYDEDTGQYTLEKLDSYIQLKFDRKVMVSPQPASPAPIATGKGKAKQEESDMASAVEEDPPRQTDVKRQTDATNLDEIMRQAVAMRREEEEEEGGEVEPPRRTPPRVPSPLPPPKAARAVKPIPRARAELPPKPAQPPPVATAPPPPPPPKVKAAPTKPKKVKNPPPTSYPDEEVIEFGKPAKRSRPSPPRQVAPPPRISSPVSLSFPGGSTPAFAPPPAPPVAKPAVARNIPPAPAPQPEMPPSPPIMQLDSDDDDEEDWEQVPTVTPVIAQPDYEAELEEAIFGDGFSDADGGEDIDVNAFEQEMNEQMDPDSEDDFLAAMISPEPERPATGQPISLNRLASGTGAADSDEDDFSSSDESDED</sequence>
<reference evidence="11" key="1">
    <citation type="submission" date="2014-04" db="EMBL/GenBank/DDBJ databases">
        <title>Evolutionary Origins and Diversification of the Mycorrhizal Mutualists.</title>
        <authorList>
            <consortium name="DOE Joint Genome Institute"/>
            <consortium name="Mycorrhizal Genomics Consortium"/>
            <person name="Kohler A."/>
            <person name="Kuo A."/>
            <person name="Nagy L.G."/>
            <person name="Floudas D."/>
            <person name="Copeland A."/>
            <person name="Barry K.W."/>
            <person name="Cichocki N."/>
            <person name="Veneault-Fourrey C."/>
            <person name="LaButti K."/>
            <person name="Lindquist E.A."/>
            <person name="Lipzen A."/>
            <person name="Lundell T."/>
            <person name="Morin E."/>
            <person name="Murat C."/>
            <person name="Riley R."/>
            <person name="Ohm R."/>
            <person name="Sun H."/>
            <person name="Tunlid A."/>
            <person name="Henrissat B."/>
            <person name="Grigoriev I.V."/>
            <person name="Hibbett D.S."/>
            <person name="Martin F."/>
        </authorList>
    </citation>
    <scope>NUCLEOTIDE SEQUENCE [LARGE SCALE GENOMIC DNA]</scope>
    <source>
        <strain evidence="11">FD-334 SS-4</strain>
    </source>
</reference>
<proteinExistence type="inferred from homology"/>
<dbReference type="Proteomes" id="UP000054270">
    <property type="component" value="Unassembled WGS sequence"/>
</dbReference>
<name>A0A0D2MDR8_HYPSF</name>
<dbReference type="STRING" id="945553.A0A0D2MDR8"/>
<evidence type="ECO:0000256" key="6">
    <source>
        <dbReference type="ARBA" id="ARBA00023163"/>
    </source>
</evidence>
<dbReference type="PANTHER" id="PTHR15970:SF2">
    <property type="entry name" value="ELL-ASSOCIATED FACTOR EAF"/>
    <property type="match status" value="1"/>
</dbReference>
<dbReference type="GO" id="GO:0032783">
    <property type="term" value="C:super elongation complex"/>
    <property type="evidence" value="ECO:0007669"/>
    <property type="project" value="InterPro"/>
</dbReference>
<keyword evidence="6" id="KW-0804">Transcription</keyword>
<comment type="subcellular location">
    <subcellularLocation>
        <location evidence="1">Nucleus</location>
    </subcellularLocation>
</comment>
<keyword evidence="4" id="KW-0805">Transcription regulation</keyword>
<feature type="compositionally biased region" description="Acidic residues" evidence="8">
    <location>
        <begin position="363"/>
        <end position="373"/>
    </location>
</feature>
<feature type="compositionally biased region" description="Pro residues" evidence="8">
    <location>
        <begin position="298"/>
        <end position="310"/>
    </location>
</feature>
<evidence type="ECO:0000256" key="5">
    <source>
        <dbReference type="ARBA" id="ARBA00023159"/>
    </source>
</evidence>
<dbReference type="OrthoDB" id="125903at2759"/>
<feature type="compositionally biased region" description="Basic and acidic residues" evidence="8">
    <location>
        <begin position="170"/>
        <end position="181"/>
    </location>
</feature>
<feature type="compositionally biased region" description="Pro residues" evidence="8">
    <location>
        <begin position="242"/>
        <end position="262"/>
    </location>
</feature>
<dbReference type="EMBL" id="KN817556">
    <property type="protein sequence ID" value="KJA21648.1"/>
    <property type="molecule type" value="Genomic_DNA"/>
</dbReference>
<dbReference type="AlphaFoldDB" id="A0A0D2MDR8"/>
<feature type="compositionally biased region" description="Acidic residues" evidence="8">
    <location>
        <begin position="461"/>
        <end position="476"/>
    </location>
</feature>
<evidence type="ECO:0000313" key="10">
    <source>
        <dbReference type="EMBL" id="KJA21648.1"/>
    </source>
</evidence>
<evidence type="ECO:0000256" key="4">
    <source>
        <dbReference type="ARBA" id="ARBA00023015"/>
    </source>
</evidence>
<dbReference type="InterPro" id="IPR027093">
    <property type="entry name" value="EAF_fam"/>
</dbReference>
<comment type="similarity">
    <text evidence="2">Belongs to the EAF family.</text>
</comment>
<evidence type="ECO:0000256" key="3">
    <source>
        <dbReference type="ARBA" id="ARBA00022553"/>
    </source>
</evidence>
<keyword evidence="7" id="KW-0539">Nucleus</keyword>
<dbReference type="GO" id="GO:0006368">
    <property type="term" value="P:transcription elongation by RNA polymerase II"/>
    <property type="evidence" value="ECO:0007669"/>
    <property type="project" value="InterPro"/>
</dbReference>
<feature type="region of interest" description="Disordered" evidence="8">
    <location>
        <begin position="1"/>
        <end position="44"/>
    </location>
</feature>
<keyword evidence="11" id="KW-1185">Reference proteome</keyword>
<evidence type="ECO:0000259" key="9">
    <source>
        <dbReference type="Pfam" id="PF09816"/>
    </source>
</evidence>
<evidence type="ECO:0000256" key="7">
    <source>
        <dbReference type="ARBA" id="ARBA00023242"/>
    </source>
</evidence>
<feature type="domain" description="Transcription elongation factor Eaf N-terminal" evidence="9">
    <location>
        <begin position="15"/>
        <end position="136"/>
    </location>
</feature>
<feature type="compositionally biased region" description="Pro residues" evidence="8">
    <location>
        <begin position="344"/>
        <end position="358"/>
    </location>
</feature>
<evidence type="ECO:0000313" key="11">
    <source>
        <dbReference type="Proteomes" id="UP000054270"/>
    </source>
</evidence>
<organism evidence="10 11">
    <name type="scientific">Hypholoma sublateritium (strain FD-334 SS-4)</name>
    <dbReference type="NCBI Taxonomy" id="945553"/>
    <lineage>
        <taxon>Eukaryota</taxon>
        <taxon>Fungi</taxon>
        <taxon>Dikarya</taxon>
        <taxon>Basidiomycota</taxon>
        <taxon>Agaricomycotina</taxon>
        <taxon>Agaricomycetes</taxon>
        <taxon>Agaricomycetidae</taxon>
        <taxon>Agaricales</taxon>
        <taxon>Agaricineae</taxon>
        <taxon>Strophariaceae</taxon>
        <taxon>Hypholoma</taxon>
    </lineage>
</organism>
<feature type="region of interest" description="Disordered" evidence="8">
    <location>
        <begin position="436"/>
        <end position="476"/>
    </location>
</feature>
<evidence type="ECO:0000256" key="8">
    <source>
        <dbReference type="SAM" id="MobiDB-lite"/>
    </source>
</evidence>
<feature type="region of interest" description="Disordered" evidence="8">
    <location>
        <begin position="140"/>
        <end position="375"/>
    </location>
</feature>
<dbReference type="PANTHER" id="PTHR15970">
    <property type="entry name" value="ELL-ASSOCIATED FACTOR EAF"/>
    <property type="match status" value="1"/>
</dbReference>
<feature type="compositionally biased region" description="Pro residues" evidence="8">
    <location>
        <begin position="216"/>
        <end position="226"/>
    </location>
</feature>
<dbReference type="InterPro" id="IPR019194">
    <property type="entry name" value="Tscrpt_elong_fac_Eaf_N"/>
</dbReference>
<keyword evidence="5" id="KW-0010">Activator</keyword>
<feature type="compositionally biased region" description="Pro residues" evidence="8">
    <location>
        <begin position="326"/>
        <end position="335"/>
    </location>
</feature>
<dbReference type="Pfam" id="PF09816">
    <property type="entry name" value="EAF"/>
    <property type="match status" value="1"/>
</dbReference>
<keyword evidence="3" id="KW-0597">Phosphoprotein</keyword>
<accession>A0A0D2MDR8</accession>
<dbReference type="GO" id="GO:0003711">
    <property type="term" value="F:transcription elongation factor activity"/>
    <property type="evidence" value="ECO:0007669"/>
    <property type="project" value="TreeGrafter"/>
</dbReference>